<dbReference type="PANTHER" id="PTHR34986:SF1">
    <property type="entry name" value="PROTEIN YIAL"/>
    <property type="match status" value="1"/>
</dbReference>
<dbReference type="Pfam" id="PF04074">
    <property type="entry name" value="DUF386"/>
    <property type="match status" value="1"/>
</dbReference>
<organism evidence="1 2">
    <name type="scientific">Desulfotalea psychrophila (strain LSv54 / DSM 12343)</name>
    <dbReference type="NCBI Taxonomy" id="177439"/>
    <lineage>
        <taxon>Bacteria</taxon>
        <taxon>Pseudomonadati</taxon>
        <taxon>Thermodesulfobacteriota</taxon>
        <taxon>Desulfobulbia</taxon>
        <taxon>Desulfobulbales</taxon>
        <taxon>Desulfocapsaceae</taxon>
        <taxon>Desulfotalea</taxon>
    </lineage>
</organism>
<dbReference type="RefSeq" id="WP_011189637.1">
    <property type="nucleotide sequence ID" value="NC_006138.1"/>
</dbReference>
<dbReference type="InterPro" id="IPR004375">
    <property type="entry name" value="NanQ/TabA/YiaL"/>
</dbReference>
<evidence type="ECO:0000313" key="2">
    <source>
        <dbReference type="Proteomes" id="UP000000602"/>
    </source>
</evidence>
<dbReference type="Proteomes" id="UP000000602">
    <property type="component" value="Chromosome"/>
</dbReference>
<dbReference type="PANTHER" id="PTHR34986">
    <property type="entry name" value="EVOLVED BETA-GALACTOSIDASE SUBUNIT BETA"/>
    <property type="match status" value="1"/>
</dbReference>
<dbReference type="OrthoDB" id="6196468at2"/>
<evidence type="ECO:0008006" key="3">
    <source>
        <dbReference type="Google" id="ProtNLM"/>
    </source>
</evidence>
<name>Q6AKK0_DESPS</name>
<dbReference type="InterPro" id="IPR037012">
    <property type="entry name" value="NanQ/TabA/YiaL_sf"/>
</dbReference>
<dbReference type="EMBL" id="CR522870">
    <property type="protein sequence ID" value="CAG37125.1"/>
    <property type="molecule type" value="Genomic_DNA"/>
</dbReference>
<dbReference type="HOGENOM" id="CLU_107139_2_1_7"/>
<gene>
    <name evidence="1" type="ordered locus">DP2396</name>
</gene>
<sequence length="149" mass="17027">MIFDILDNADRYLPLNTGFARAFEFLKRPDLAEMAEGRYELDGERVYAMVSRDAGRKKDEAPLETHEKYIDIQLVLAGRDEMGWQAKQVCRQALTEYDDVDDIQFFAGMPEVWLNTQPGMFAIFFPEDAHLPLISSGLVHKVVVKVAVE</sequence>
<proteinExistence type="predicted"/>
<dbReference type="AlphaFoldDB" id="Q6AKK0"/>
<dbReference type="KEGG" id="dps:DP2396"/>
<protein>
    <recommendedName>
        <fullName evidence="3">Beta-D-galactosidase</fullName>
    </recommendedName>
</protein>
<dbReference type="GO" id="GO:0005829">
    <property type="term" value="C:cytosol"/>
    <property type="evidence" value="ECO:0007669"/>
    <property type="project" value="TreeGrafter"/>
</dbReference>
<keyword evidence="2" id="KW-1185">Reference proteome</keyword>
<dbReference type="SUPFAM" id="SSF51197">
    <property type="entry name" value="Clavaminate synthase-like"/>
    <property type="match status" value="1"/>
</dbReference>
<reference evidence="2" key="1">
    <citation type="journal article" date="2004" name="Environ. Microbiol.">
        <title>The genome of Desulfotalea psychrophila, a sulfate-reducing bacterium from permanently cold Arctic sediments.</title>
        <authorList>
            <person name="Rabus R."/>
            <person name="Ruepp A."/>
            <person name="Frickey T."/>
            <person name="Rattei T."/>
            <person name="Fartmann B."/>
            <person name="Stark M."/>
            <person name="Bauer M."/>
            <person name="Zibat A."/>
            <person name="Lombardot T."/>
            <person name="Becker I."/>
            <person name="Amann J."/>
            <person name="Gellner K."/>
            <person name="Teeling H."/>
            <person name="Leuschner W.D."/>
            <person name="Gloeckner F.-O."/>
            <person name="Lupas A.N."/>
            <person name="Amann R."/>
            <person name="Klenk H.-P."/>
        </authorList>
    </citation>
    <scope>NUCLEOTIDE SEQUENCE [LARGE SCALE GENOMIC DNA]</scope>
    <source>
        <strain evidence="2">DSM 12343 / LSv54</strain>
    </source>
</reference>
<accession>Q6AKK0</accession>
<dbReference type="NCBIfam" id="TIGR00022">
    <property type="entry name" value="YhcH/YjgK/YiaL family protein"/>
    <property type="match status" value="1"/>
</dbReference>
<evidence type="ECO:0000313" key="1">
    <source>
        <dbReference type="EMBL" id="CAG37125.1"/>
    </source>
</evidence>
<dbReference type="eggNOG" id="COG2731">
    <property type="taxonomic scope" value="Bacteria"/>
</dbReference>
<dbReference type="Gene3D" id="2.60.120.370">
    <property type="entry name" value="YhcH/YjgK/YiaL"/>
    <property type="match status" value="1"/>
</dbReference>